<dbReference type="InterPro" id="IPR013762">
    <property type="entry name" value="Integrase-like_cat_sf"/>
</dbReference>
<dbReference type="RefSeq" id="WP_260170982.1">
    <property type="nucleotide sequence ID" value="NZ_JACHCA010000018.1"/>
</dbReference>
<evidence type="ECO:0000313" key="5">
    <source>
        <dbReference type="Proteomes" id="UP000548326"/>
    </source>
</evidence>
<keyword evidence="2" id="KW-0175">Coiled coil</keyword>
<evidence type="ECO:0000313" key="4">
    <source>
        <dbReference type="EMBL" id="MBB6130927.1"/>
    </source>
</evidence>
<dbReference type="Proteomes" id="UP000548326">
    <property type="component" value="Unassembled WGS sequence"/>
</dbReference>
<dbReference type="PANTHER" id="PTHR30349">
    <property type="entry name" value="PHAGE INTEGRASE-RELATED"/>
    <property type="match status" value="1"/>
</dbReference>
<keyword evidence="1" id="KW-0233">DNA recombination</keyword>
<dbReference type="EMBL" id="JACHCA010000018">
    <property type="protein sequence ID" value="MBB6130927.1"/>
    <property type="molecule type" value="Genomic_DNA"/>
</dbReference>
<dbReference type="InterPro" id="IPR050090">
    <property type="entry name" value="Tyrosine_recombinase_XerCD"/>
</dbReference>
<dbReference type="CDD" id="cd01185">
    <property type="entry name" value="INTN1_C_like"/>
    <property type="match status" value="1"/>
</dbReference>
<dbReference type="PROSITE" id="PS51898">
    <property type="entry name" value="TYR_RECOMBINASE"/>
    <property type="match status" value="1"/>
</dbReference>
<dbReference type="GO" id="GO:0015074">
    <property type="term" value="P:DNA integration"/>
    <property type="evidence" value="ECO:0007669"/>
    <property type="project" value="InterPro"/>
</dbReference>
<dbReference type="GO" id="GO:0003677">
    <property type="term" value="F:DNA binding"/>
    <property type="evidence" value="ECO:0007669"/>
    <property type="project" value="InterPro"/>
</dbReference>
<comment type="caution">
    <text evidence="4">The sequence shown here is derived from an EMBL/GenBank/DDBJ whole genome shotgun (WGS) entry which is preliminary data.</text>
</comment>
<dbReference type="InterPro" id="IPR011010">
    <property type="entry name" value="DNA_brk_join_enz"/>
</dbReference>
<evidence type="ECO:0000259" key="3">
    <source>
        <dbReference type="PROSITE" id="PS51898"/>
    </source>
</evidence>
<sequence length="223" mass="25536">MTNRQVVKEVLTADEIELIKAKKFISERLDQVRDIFLFSYYTGLAYADISNLRRHDIKKGVDGLQWIFIYRQKTETPSRIPLLPFALDLLGKYENHPKCSNTGKALPILSNQKMNEYIKEIGNLCGIKKKLSCHTARYTFATTITLSNGVPIETVSEMLGHKSLKQTQHYAKLLDQRISNDMAALRDKLQQAENKQEDSESFTQAQKAITKKTAISYSYVIKK</sequence>
<gene>
    <name evidence="4" type="ORF">HDF22_005073</name>
</gene>
<dbReference type="InterPro" id="IPR002104">
    <property type="entry name" value="Integrase_catalytic"/>
</dbReference>
<dbReference type="PANTHER" id="PTHR30349:SF64">
    <property type="entry name" value="PROPHAGE INTEGRASE INTD-RELATED"/>
    <property type="match status" value="1"/>
</dbReference>
<evidence type="ECO:0000256" key="1">
    <source>
        <dbReference type="ARBA" id="ARBA00023172"/>
    </source>
</evidence>
<dbReference type="Pfam" id="PF00589">
    <property type="entry name" value="Phage_integrase"/>
    <property type="match status" value="1"/>
</dbReference>
<accession>A0A841JJ18</accession>
<name>A0A841JJ18_9SPHI</name>
<reference evidence="4 5" key="1">
    <citation type="submission" date="2020-08" db="EMBL/GenBank/DDBJ databases">
        <title>Genomic Encyclopedia of Type Strains, Phase IV (KMG-V): Genome sequencing to study the core and pangenomes of soil and plant-associated prokaryotes.</title>
        <authorList>
            <person name="Whitman W."/>
        </authorList>
    </citation>
    <scope>NUCLEOTIDE SEQUENCE [LARGE SCALE GENOMIC DNA]</scope>
    <source>
        <strain evidence="4 5">MP601</strain>
    </source>
</reference>
<organism evidence="4 5">
    <name type="scientific">Mucilaginibacter lappiensis</name>
    <dbReference type="NCBI Taxonomy" id="354630"/>
    <lineage>
        <taxon>Bacteria</taxon>
        <taxon>Pseudomonadati</taxon>
        <taxon>Bacteroidota</taxon>
        <taxon>Sphingobacteriia</taxon>
        <taxon>Sphingobacteriales</taxon>
        <taxon>Sphingobacteriaceae</taxon>
        <taxon>Mucilaginibacter</taxon>
    </lineage>
</organism>
<feature type="domain" description="Tyr recombinase" evidence="3">
    <location>
        <begin position="6"/>
        <end position="183"/>
    </location>
</feature>
<protein>
    <submittedName>
        <fullName evidence="4">Integrase</fullName>
    </submittedName>
</protein>
<dbReference type="Gene3D" id="1.10.443.10">
    <property type="entry name" value="Intergrase catalytic core"/>
    <property type="match status" value="1"/>
</dbReference>
<dbReference type="SUPFAM" id="SSF56349">
    <property type="entry name" value="DNA breaking-rejoining enzymes"/>
    <property type="match status" value="1"/>
</dbReference>
<proteinExistence type="predicted"/>
<dbReference type="AlphaFoldDB" id="A0A841JJ18"/>
<dbReference type="GO" id="GO:0006310">
    <property type="term" value="P:DNA recombination"/>
    <property type="evidence" value="ECO:0007669"/>
    <property type="project" value="UniProtKB-KW"/>
</dbReference>
<evidence type="ECO:0000256" key="2">
    <source>
        <dbReference type="SAM" id="Coils"/>
    </source>
</evidence>
<feature type="coiled-coil region" evidence="2">
    <location>
        <begin position="175"/>
        <end position="202"/>
    </location>
</feature>